<comment type="caution">
    <text evidence="2">The sequence shown here is derived from an EMBL/GenBank/DDBJ whole genome shotgun (WGS) entry which is preliminary data.</text>
</comment>
<feature type="compositionally biased region" description="Low complexity" evidence="1">
    <location>
        <begin position="13"/>
        <end position="25"/>
    </location>
</feature>
<dbReference type="AlphaFoldDB" id="A0AAV2YJ98"/>
<accession>A0AAV2YJ98</accession>
<reference evidence="2" key="2">
    <citation type="journal article" date="2023" name="Microbiol Resour">
        <title>Decontamination and Annotation of the Draft Genome Sequence of the Oomycete Lagenidium giganteum ARSEF 373.</title>
        <authorList>
            <person name="Morgan W.R."/>
            <person name="Tartar A."/>
        </authorList>
    </citation>
    <scope>NUCLEOTIDE SEQUENCE</scope>
    <source>
        <strain evidence="2">ARSEF 373</strain>
    </source>
</reference>
<dbReference type="Proteomes" id="UP001146120">
    <property type="component" value="Unassembled WGS sequence"/>
</dbReference>
<name>A0AAV2YJ98_9STRA</name>
<organism evidence="2 3">
    <name type="scientific">Lagenidium giganteum</name>
    <dbReference type="NCBI Taxonomy" id="4803"/>
    <lineage>
        <taxon>Eukaryota</taxon>
        <taxon>Sar</taxon>
        <taxon>Stramenopiles</taxon>
        <taxon>Oomycota</taxon>
        <taxon>Peronosporomycetes</taxon>
        <taxon>Pythiales</taxon>
        <taxon>Pythiaceae</taxon>
    </lineage>
</organism>
<evidence type="ECO:0000313" key="2">
    <source>
        <dbReference type="EMBL" id="DAZ95062.1"/>
    </source>
</evidence>
<dbReference type="EMBL" id="DAKRPA010000220">
    <property type="protein sequence ID" value="DAZ95062.1"/>
    <property type="molecule type" value="Genomic_DNA"/>
</dbReference>
<evidence type="ECO:0000256" key="1">
    <source>
        <dbReference type="SAM" id="MobiDB-lite"/>
    </source>
</evidence>
<gene>
    <name evidence="2" type="ORF">N0F65_002796</name>
</gene>
<proteinExistence type="predicted"/>
<keyword evidence="3" id="KW-1185">Reference proteome</keyword>
<evidence type="ECO:0000313" key="3">
    <source>
        <dbReference type="Proteomes" id="UP001146120"/>
    </source>
</evidence>
<reference evidence="2" key="1">
    <citation type="submission" date="2022-11" db="EMBL/GenBank/DDBJ databases">
        <authorList>
            <person name="Morgan W.R."/>
            <person name="Tartar A."/>
        </authorList>
    </citation>
    <scope>NUCLEOTIDE SEQUENCE</scope>
    <source>
        <strain evidence="2">ARSEF 373</strain>
    </source>
</reference>
<sequence length="124" mass="14017">MNSATRKRRSLADDQAADSTSSAKDCVATDGAVINPVSTRTERQPKYRFQIQYKEEALRERVHANTRSLVQAAQSRSDDSSTAVQLAKKALRYRKLLTRLQDVDLDDPNVDVTQHLGVRWQKMA</sequence>
<protein>
    <submittedName>
        <fullName evidence="2">Uncharacterized protein</fullName>
    </submittedName>
</protein>
<feature type="region of interest" description="Disordered" evidence="1">
    <location>
        <begin position="1"/>
        <end position="29"/>
    </location>
</feature>